<evidence type="ECO:0000313" key="2">
    <source>
        <dbReference type="Proteomes" id="UP000481153"/>
    </source>
</evidence>
<evidence type="ECO:0000313" key="1">
    <source>
        <dbReference type="EMBL" id="KAF0737005.1"/>
    </source>
</evidence>
<accession>A0A6G0XA59</accession>
<dbReference type="Proteomes" id="UP000481153">
    <property type="component" value="Unassembled WGS sequence"/>
</dbReference>
<protein>
    <recommendedName>
        <fullName evidence="3">HAT C-terminal dimerisation domain-containing protein</fullName>
    </recommendedName>
</protein>
<proteinExistence type="predicted"/>
<dbReference type="PANTHER" id="PTHR40866">
    <property type="entry name" value="BED-TYPE DOMAIN-CONTAINING PROTEIN"/>
    <property type="match status" value="1"/>
</dbReference>
<sequence>MLERFMTLRDYLVQLGQSEVDALLPSVAESRDLDRLLLELRDMNAVTLELQRDDLTVADVLRLFDTVIEQYPSASPFLSSSAAIVQCVKFEIALSKILDQSSSSMSECEQEGVGHLTIDGDAAMESTASGGSIVERSKRRVKKQTYLDCRFIVPTSNKCERFFSSSKFALTDRRRSILPRNFEAQMFLHVNRDLWDLSDVSEALASSS</sequence>
<keyword evidence="2" id="KW-1185">Reference proteome</keyword>
<comment type="caution">
    <text evidence="1">The sequence shown here is derived from an EMBL/GenBank/DDBJ whole genome shotgun (WGS) entry which is preliminary data.</text>
</comment>
<dbReference type="EMBL" id="VJMJ01000085">
    <property type="protein sequence ID" value="KAF0737005.1"/>
    <property type="molecule type" value="Genomic_DNA"/>
</dbReference>
<gene>
    <name evidence="1" type="ORF">Ae201684_006816</name>
</gene>
<dbReference type="AlphaFoldDB" id="A0A6G0XA59"/>
<dbReference type="PANTHER" id="PTHR40866:SF1">
    <property type="entry name" value="BED-TYPE DOMAIN-CONTAINING PROTEIN"/>
    <property type="match status" value="1"/>
</dbReference>
<name>A0A6G0XA59_9STRA</name>
<dbReference type="VEuPathDB" id="FungiDB:AeMF1_004047"/>
<organism evidence="1 2">
    <name type="scientific">Aphanomyces euteiches</name>
    <dbReference type="NCBI Taxonomy" id="100861"/>
    <lineage>
        <taxon>Eukaryota</taxon>
        <taxon>Sar</taxon>
        <taxon>Stramenopiles</taxon>
        <taxon>Oomycota</taxon>
        <taxon>Saprolegniomycetes</taxon>
        <taxon>Saprolegniales</taxon>
        <taxon>Verrucalvaceae</taxon>
        <taxon>Aphanomyces</taxon>
    </lineage>
</organism>
<reference evidence="1 2" key="1">
    <citation type="submission" date="2019-07" db="EMBL/GenBank/DDBJ databases">
        <title>Genomics analysis of Aphanomyces spp. identifies a new class of oomycete effector associated with host adaptation.</title>
        <authorList>
            <person name="Gaulin E."/>
        </authorList>
    </citation>
    <scope>NUCLEOTIDE SEQUENCE [LARGE SCALE GENOMIC DNA]</scope>
    <source>
        <strain evidence="1 2">ATCC 201684</strain>
    </source>
</reference>
<evidence type="ECO:0008006" key="3">
    <source>
        <dbReference type="Google" id="ProtNLM"/>
    </source>
</evidence>